<dbReference type="InterPro" id="IPR006593">
    <property type="entry name" value="Cyt_b561/ferric_Rdtase_TM"/>
</dbReference>
<dbReference type="OMA" id="LSTIYWM"/>
<evidence type="ECO:0000256" key="8">
    <source>
        <dbReference type="ARBA" id="ARBA00022989"/>
    </source>
</evidence>
<dbReference type="InParanoid" id="B3RQM2"/>
<reference evidence="13 14" key="1">
    <citation type="journal article" date="2008" name="Nature">
        <title>The Trichoplax genome and the nature of placozoans.</title>
        <authorList>
            <person name="Srivastava M."/>
            <person name="Begovic E."/>
            <person name="Chapman J."/>
            <person name="Putnam N.H."/>
            <person name="Hellsten U."/>
            <person name="Kawashima T."/>
            <person name="Kuo A."/>
            <person name="Mitros T."/>
            <person name="Salamov A."/>
            <person name="Carpenter M.L."/>
            <person name="Signorovitch A.Y."/>
            <person name="Moreno M.A."/>
            <person name="Kamm K."/>
            <person name="Grimwood J."/>
            <person name="Schmutz J."/>
            <person name="Shapiro H."/>
            <person name="Grigoriev I.V."/>
            <person name="Buss L.W."/>
            <person name="Schierwater B."/>
            <person name="Dellaporta S.L."/>
            <person name="Rokhsar D.S."/>
        </authorList>
    </citation>
    <scope>NUCLEOTIDE SEQUENCE [LARGE SCALE GENOMIC DNA]</scope>
    <source>
        <strain evidence="13 14">Grell-BS-1999</strain>
    </source>
</reference>
<keyword evidence="14" id="KW-1185">Reference proteome</keyword>
<evidence type="ECO:0000256" key="9">
    <source>
        <dbReference type="ARBA" id="ARBA00023004"/>
    </source>
</evidence>
<dbReference type="EMBL" id="DS985243">
    <property type="protein sequence ID" value="EDV27273.1"/>
    <property type="molecule type" value="Genomic_DNA"/>
</dbReference>
<feature type="domain" description="Cytochrome b561" evidence="12">
    <location>
        <begin position="27"/>
        <end position="227"/>
    </location>
</feature>
<dbReference type="PANTHER" id="PTHR10106:SF0">
    <property type="entry name" value="LD36721P"/>
    <property type="match status" value="1"/>
</dbReference>
<dbReference type="RefSeq" id="XP_002111269.1">
    <property type="nucleotide sequence ID" value="XM_002111233.1"/>
</dbReference>
<dbReference type="Proteomes" id="UP000009022">
    <property type="component" value="Unassembled WGS sequence"/>
</dbReference>
<evidence type="ECO:0000256" key="2">
    <source>
        <dbReference type="ARBA" id="ARBA00004141"/>
    </source>
</evidence>
<dbReference type="Gene3D" id="1.20.120.1770">
    <property type="match status" value="1"/>
</dbReference>
<dbReference type="OrthoDB" id="907479at2759"/>
<evidence type="ECO:0000256" key="7">
    <source>
        <dbReference type="ARBA" id="ARBA00022982"/>
    </source>
</evidence>
<dbReference type="KEGG" id="tad:TRIADDRAFT_23237"/>
<dbReference type="GO" id="GO:0016020">
    <property type="term" value="C:membrane"/>
    <property type="evidence" value="ECO:0007669"/>
    <property type="project" value="UniProtKB-SubCell"/>
</dbReference>
<keyword evidence="7" id="KW-0249">Electron transport</keyword>
<dbReference type="InterPro" id="IPR043205">
    <property type="entry name" value="CYB561/CYBRD1-like"/>
</dbReference>
<feature type="transmembrane region" description="Helical" evidence="11">
    <location>
        <begin position="20"/>
        <end position="41"/>
    </location>
</feature>
<dbReference type="CTD" id="6752482"/>
<dbReference type="PANTHER" id="PTHR10106">
    <property type="entry name" value="CYTOCHROME B561-RELATED"/>
    <property type="match status" value="1"/>
</dbReference>
<feature type="transmembrane region" description="Helical" evidence="11">
    <location>
        <begin position="168"/>
        <end position="188"/>
    </location>
</feature>
<dbReference type="GO" id="GO:0046872">
    <property type="term" value="F:metal ion binding"/>
    <property type="evidence" value="ECO:0007669"/>
    <property type="project" value="UniProtKB-KW"/>
</dbReference>
<comment type="cofactor">
    <cofactor evidence="1">
        <name>heme b</name>
        <dbReference type="ChEBI" id="CHEBI:60344"/>
    </cofactor>
</comment>
<dbReference type="FunFam" id="1.20.120.1770:FF:000001">
    <property type="entry name" value="Cytochrome b reductase 1"/>
    <property type="match status" value="1"/>
</dbReference>
<evidence type="ECO:0000313" key="13">
    <source>
        <dbReference type="EMBL" id="EDV27273.1"/>
    </source>
</evidence>
<keyword evidence="4" id="KW-0349">Heme</keyword>
<name>B3RQM2_TRIAD</name>
<evidence type="ECO:0000256" key="11">
    <source>
        <dbReference type="SAM" id="Phobius"/>
    </source>
</evidence>
<proteinExistence type="predicted"/>
<keyword evidence="6" id="KW-0479">Metal-binding</keyword>
<evidence type="ECO:0000256" key="5">
    <source>
        <dbReference type="ARBA" id="ARBA00022692"/>
    </source>
</evidence>
<dbReference type="SMART" id="SM00665">
    <property type="entry name" value="B561"/>
    <property type="match status" value="1"/>
</dbReference>
<feature type="transmembrane region" description="Helical" evidence="11">
    <location>
        <begin position="61"/>
        <end position="84"/>
    </location>
</feature>
<dbReference type="PROSITE" id="PS50939">
    <property type="entry name" value="CYTOCHROME_B561"/>
    <property type="match status" value="1"/>
</dbReference>
<evidence type="ECO:0000256" key="6">
    <source>
        <dbReference type="ARBA" id="ARBA00022723"/>
    </source>
</evidence>
<evidence type="ECO:0000259" key="12">
    <source>
        <dbReference type="PROSITE" id="PS50939"/>
    </source>
</evidence>
<feature type="transmembrane region" description="Helical" evidence="11">
    <location>
        <begin position="96"/>
        <end position="117"/>
    </location>
</feature>
<dbReference type="Pfam" id="PF03188">
    <property type="entry name" value="Cytochrom_B561"/>
    <property type="match status" value="1"/>
</dbReference>
<evidence type="ECO:0000313" key="14">
    <source>
        <dbReference type="Proteomes" id="UP000009022"/>
    </source>
</evidence>
<dbReference type="GeneID" id="6752482"/>
<gene>
    <name evidence="13" type="ORF">TRIADDRAFT_23237</name>
</gene>
<comment type="subcellular location">
    <subcellularLocation>
        <location evidence="2">Membrane</location>
        <topology evidence="2">Multi-pass membrane protein</topology>
    </subcellularLocation>
</comment>
<evidence type="ECO:0000256" key="4">
    <source>
        <dbReference type="ARBA" id="ARBA00022617"/>
    </source>
</evidence>
<dbReference type="AlphaFoldDB" id="B3RQM2"/>
<sequence>MLERLQLRQSGTSTNLTERLWPFLVVASQTFGLLAFILLTIWVTKFLGGMLWDGGAKEFNVHPYCMVISMILLNGEAISFFRIFRHSSKNTVKLAHASIQLVAFTLATVGLSAVFQFHDNKGYPNAYSMHSWCGLLTVSLFGLQYVFGLVFFVLRFFHENLRQDYLKLHQFFGKIIFAMAIATSLIGIDEELTFAGKYGQLPPVASLGNVLGLVLIIFGIIVAYIITHTEFERPPSDDEFKAISETEND</sequence>
<keyword evidence="5 11" id="KW-0812">Transmembrane</keyword>
<accession>B3RQM2</accession>
<keyword evidence="8 11" id="KW-1133">Transmembrane helix</keyword>
<keyword evidence="9" id="KW-0408">Iron</keyword>
<feature type="transmembrane region" description="Helical" evidence="11">
    <location>
        <begin position="208"/>
        <end position="226"/>
    </location>
</feature>
<evidence type="ECO:0000256" key="10">
    <source>
        <dbReference type="ARBA" id="ARBA00023136"/>
    </source>
</evidence>
<dbReference type="HOGENOM" id="CLU_069712_1_1_1"/>
<dbReference type="PhylomeDB" id="B3RQM2"/>
<keyword evidence="3" id="KW-0813">Transport</keyword>
<feature type="transmembrane region" description="Helical" evidence="11">
    <location>
        <begin position="129"/>
        <end position="156"/>
    </location>
</feature>
<dbReference type="GO" id="GO:0016491">
    <property type="term" value="F:oxidoreductase activity"/>
    <property type="evidence" value="ECO:0000318"/>
    <property type="project" value="GO_Central"/>
</dbReference>
<evidence type="ECO:0000256" key="3">
    <source>
        <dbReference type="ARBA" id="ARBA00022448"/>
    </source>
</evidence>
<keyword evidence="10 11" id="KW-0472">Membrane</keyword>
<evidence type="ECO:0000256" key="1">
    <source>
        <dbReference type="ARBA" id="ARBA00001970"/>
    </source>
</evidence>
<dbReference type="eggNOG" id="KOG1619">
    <property type="taxonomic scope" value="Eukaryota"/>
</dbReference>
<organism evidence="13 14">
    <name type="scientific">Trichoplax adhaerens</name>
    <name type="common">Trichoplax reptans</name>
    <dbReference type="NCBI Taxonomy" id="10228"/>
    <lineage>
        <taxon>Eukaryota</taxon>
        <taxon>Metazoa</taxon>
        <taxon>Placozoa</taxon>
        <taxon>Uniplacotomia</taxon>
        <taxon>Trichoplacea</taxon>
        <taxon>Trichoplacidae</taxon>
        <taxon>Trichoplax</taxon>
    </lineage>
</organism>
<protein>
    <recommendedName>
        <fullName evidence="12">Cytochrome b561 domain-containing protein</fullName>
    </recommendedName>
</protein>